<dbReference type="InterPro" id="IPR032675">
    <property type="entry name" value="LRR_dom_sf"/>
</dbReference>
<dbReference type="AlphaFoldDB" id="A0ABD2YU16"/>
<evidence type="ECO:0000313" key="2">
    <source>
        <dbReference type="Proteomes" id="UP001630127"/>
    </source>
</evidence>
<keyword evidence="2" id="KW-1185">Reference proteome</keyword>
<gene>
    <name evidence="1" type="ORF">ACH5RR_030246</name>
</gene>
<protein>
    <submittedName>
        <fullName evidence="1">Uncharacterized protein</fullName>
    </submittedName>
</protein>
<dbReference type="Proteomes" id="UP001630127">
    <property type="component" value="Unassembled WGS sequence"/>
</dbReference>
<proteinExistence type="predicted"/>
<evidence type="ECO:0000313" key="1">
    <source>
        <dbReference type="EMBL" id="KAL3510845.1"/>
    </source>
</evidence>
<dbReference type="EMBL" id="JBJUIK010000012">
    <property type="protein sequence ID" value="KAL3510845.1"/>
    <property type="molecule type" value="Genomic_DNA"/>
</dbReference>
<dbReference type="PANTHER" id="PTHR15140">
    <property type="entry name" value="TUBULIN-SPECIFIC CHAPERONE E"/>
    <property type="match status" value="1"/>
</dbReference>
<name>A0ABD2YU16_9GENT</name>
<dbReference type="SUPFAM" id="SSF52058">
    <property type="entry name" value="L domain-like"/>
    <property type="match status" value="1"/>
</dbReference>
<sequence>MNGESSLFDSLLQLELLKNLKLRNDDVTCKLKALPFGHKFPAKLRRLSLQSTSLDWIHMSTMGKLKCPEVLNLKDNAFKGKHWETEDGGFRCLKVLYTGATDLKDFKYLAVAFVP</sequence>
<dbReference type="PANTHER" id="PTHR15140:SF56">
    <property type="entry name" value="NB-ARC DOMAIN-CONTAINING PROTEIN"/>
    <property type="match status" value="1"/>
</dbReference>
<dbReference type="Gene3D" id="3.80.10.10">
    <property type="entry name" value="Ribonuclease Inhibitor"/>
    <property type="match status" value="1"/>
</dbReference>
<organism evidence="1 2">
    <name type="scientific">Cinchona calisaya</name>
    <dbReference type="NCBI Taxonomy" id="153742"/>
    <lineage>
        <taxon>Eukaryota</taxon>
        <taxon>Viridiplantae</taxon>
        <taxon>Streptophyta</taxon>
        <taxon>Embryophyta</taxon>
        <taxon>Tracheophyta</taxon>
        <taxon>Spermatophyta</taxon>
        <taxon>Magnoliopsida</taxon>
        <taxon>eudicotyledons</taxon>
        <taxon>Gunneridae</taxon>
        <taxon>Pentapetalae</taxon>
        <taxon>asterids</taxon>
        <taxon>lamiids</taxon>
        <taxon>Gentianales</taxon>
        <taxon>Rubiaceae</taxon>
        <taxon>Cinchonoideae</taxon>
        <taxon>Cinchoneae</taxon>
        <taxon>Cinchona</taxon>
    </lineage>
</organism>
<comment type="caution">
    <text evidence="1">The sequence shown here is derived from an EMBL/GenBank/DDBJ whole genome shotgun (WGS) entry which is preliminary data.</text>
</comment>
<reference evidence="1 2" key="1">
    <citation type="submission" date="2024-11" db="EMBL/GenBank/DDBJ databases">
        <title>A near-complete genome assembly of Cinchona calisaya.</title>
        <authorList>
            <person name="Lian D.C."/>
            <person name="Zhao X.W."/>
            <person name="Wei L."/>
        </authorList>
    </citation>
    <scope>NUCLEOTIDE SEQUENCE [LARGE SCALE GENOMIC DNA]</scope>
    <source>
        <tissue evidence="1">Nenye</tissue>
    </source>
</reference>
<accession>A0ABD2YU16</accession>